<dbReference type="EMBL" id="MFDF01000007">
    <property type="protein sequence ID" value="OGE36093.1"/>
    <property type="molecule type" value="Genomic_DNA"/>
</dbReference>
<dbReference type="PANTHER" id="PTHR46401">
    <property type="entry name" value="GLYCOSYLTRANSFERASE WBBK-RELATED"/>
    <property type="match status" value="1"/>
</dbReference>
<dbReference type="SUPFAM" id="SSF53756">
    <property type="entry name" value="UDP-Glycosyltransferase/glycogen phosphorylase"/>
    <property type="match status" value="1"/>
</dbReference>
<name>A0A1F5K550_9BACT</name>
<reference evidence="3 4" key="1">
    <citation type="journal article" date="2016" name="Nat. Commun.">
        <title>Thousands of microbial genomes shed light on interconnected biogeochemical processes in an aquifer system.</title>
        <authorList>
            <person name="Anantharaman K."/>
            <person name="Brown C.T."/>
            <person name="Hug L.A."/>
            <person name="Sharon I."/>
            <person name="Castelle C.J."/>
            <person name="Probst A.J."/>
            <person name="Thomas B.C."/>
            <person name="Singh A."/>
            <person name="Wilkins M.J."/>
            <person name="Karaoz U."/>
            <person name="Brodie E.L."/>
            <person name="Williams K.H."/>
            <person name="Hubbard S.S."/>
            <person name="Banfield J.F."/>
        </authorList>
    </citation>
    <scope>NUCLEOTIDE SEQUENCE [LARGE SCALE GENOMIC DNA]</scope>
</reference>
<proteinExistence type="predicted"/>
<gene>
    <name evidence="3" type="ORF">A3E66_02530</name>
</gene>
<dbReference type="Gene3D" id="3.40.50.2000">
    <property type="entry name" value="Glycogen Phosphorylase B"/>
    <property type="match status" value="2"/>
</dbReference>
<evidence type="ECO:0000259" key="2">
    <source>
        <dbReference type="Pfam" id="PF00534"/>
    </source>
</evidence>
<dbReference type="Pfam" id="PF00534">
    <property type="entry name" value="Glycos_transf_1"/>
    <property type="match status" value="1"/>
</dbReference>
<evidence type="ECO:0000256" key="1">
    <source>
        <dbReference type="ARBA" id="ARBA00022679"/>
    </source>
</evidence>
<sequence>MLNFLKKEFQTNYGRSRLKSLHKFMKICFFGTYDKKYSSNKIILDGFKKNFIKVLEINNDIRITPLNNSNHLAILNLIKRLWIKLSLIPLIFKNLSKIKKCDAIYVGYPGHIDILISYPLAKLLGKKLIFYPCIILYITFTEDVNLFTKDSIYAKLLKIYERFIYKLPDLIYSDIPLQKDVFINQFGVDPKKIKEIPIGADDLIYTYSGVKNSKNLNVVYYGLYSPLHGVEHIINAAKILKNQKNVKFLMVGDGQTFDQNYKLAKKNKLKNVIFYKDATEDNAKEILNSGHLFLGHAQKSPTVFRTLPNKVYQGLALGKVVITADTPASRGVFNHLGNAYLFKPANPKDLAKGILLLSKNPKLVSKIAENGYKLYISRFTPKMIAKKIIDDVSILVSKQKIKGAIKYAAS</sequence>
<comment type="caution">
    <text evidence="3">The sequence shown here is derived from an EMBL/GenBank/DDBJ whole genome shotgun (WGS) entry which is preliminary data.</text>
</comment>
<dbReference type="PANTHER" id="PTHR46401:SF2">
    <property type="entry name" value="GLYCOSYLTRANSFERASE WBBK-RELATED"/>
    <property type="match status" value="1"/>
</dbReference>
<accession>A0A1F5K550</accession>
<dbReference type="GO" id="GO:0009103">
    <property type="term" value="P:lipopolysaccharide biosynthetic process"/>
    <property type="evidence" value="ECO:0007669"/>
    <property type="project" value="TreeGrafter"/>
</dbReference>
<dbReference type="InterPro" id="IPR001296">
    <property type="entry name" value="Glyco_trans_1"/>
</dbReference>
<evidence type="ECO:0000313" key="3">
    <source>
        <dbReference type="EMBL" id="OGE36093.1"/>
    </source>
</evidence>
<organism evidence="3 4">
    <name type="scientific">Candidatus Daviesbacteria bacterium RIFCSPHIGHO2_12_FULL_37_16</name>
    <dbReference type="NCBI Taxonomy" id="1797778"/>
    <lineage>
        <taxon>Bacteria</taxon>
        <taxon>Candidatus Daviesiibacteriota</taxon>
    </lineage>
</organism>
<dbReference type="Proteomes" id="UP000179051">
    <property type="component" value="Unassembled WGS sequence"/>
</dbReference>
<feature type="domain" description="Glycosyl transferase family 1" evidence="2">
    <location>
        <begin position="211"/>
        <end position="373"/>
    </location>
</feature>
<dbReference type="GO" id="GO:0016757">
    <property type="term" value="F:glycosyltransferase activity"/>
    <property type="evidence" value="ECO:0007669"/>
    <property type="project" value="InterPro"/>
</dbReference>
<evidence type="ECO:0000313" key="4">
    <source>
        <dbReference type="Proteomes" id="UP000179051"/>
    </source>
</evidence>
<dbReference type="AlphaFoldDB" id="A0A1F5K550"/>
<keyword evidence="1" id="KW-0808">Transferase</keyword>
<protein>
    <recommendedName>
        <fullName evidence="2">Glycosyl transferase family 1 domain-containing protein</fullName>
    </recommendedName>
</protein>